<dbReference type="InterPro" id="IPR039429">
    <property type="entry name" value="SHMT-like_dom"/>
</dbReference>
<comment type="cofactor">
    <cofactor evidence="1">
        <name>pyridoxal 5'-phosphate</name>
        <dbReference type="ChEBI" id="CHEBI:597326"/>
    </cofactor>
</comment>
<protein>
    <submittedName>
        <fullName evidence="7">Serine hydroxymethyltransferase</fullName>
    </submittedName>
</protein>
<dbReference type="PANTHER" id="PTHR11680">
    <property type="entry name" value="SERINE HYDROXYMETHYLTRANSFERASE"/>
    <property type="match status" value="1"/>
</dbReference>
<evidence type="ECO:0000256" key="5">
    <source>
        <dbReference type="ARBA" id="ARBA00022898"/>
    </source>
</evidence>
<dbReference type="InterPro" id="IPR019798">
    <property type="entry name" value="Ser_HO-MeTrfase_PLP_BS"/>
</dbReference>
<evidence type="ECO:0000313" key="8">
    <source>
        <dbReference type="Proteomes" id="UP000265618"/>
    </source>
</evidence>
<accession>A0A9K3GLZ3</accession>
<evidence type="ECO:0000256" key="4">
    <source>
        <dbReference type="ARBA" id="ARBA00022679"/>
    </source>
</evidence>
<evidence type="ECO:0000256" key="2">
    <source>
        <dbReference type="ARBA" id="ARBA00006376"/>
    </source>
</evidence>
<dbReference type="InterPro" id="IPR015421">
    <property type="entry name" value="PyrdxlP-dep_Trfase_major"/>
</dbReference>
<dbReference type="InterPro" id="IPR015422">
    <property type="entry name" value="PyrdxlP-dep_Trfase_small"/>
</dbReference>
<keyword evidence="3" id="KW-0554">One-carbon metabolism</keyword>
<comment type="caution">
    <text evidence="7">The sequence shown here is derived from an EMBL/GenBank/DDBJ whole genome shotgun (WGS) entry which is preliminary data.</text>
</comment>
<keyword evidence="5" id="KW-0663">Pyridoxal phosphate</keyword>
<dbReference type="Gene3D" id="3.40.640.10">
    <property type="entry name" value="Type I PLP-dependent aspartate aminotransferase-like (Major domain)"/>
    <property type="match status" value="1"/>
</dbReference>
<evidence type="ECO:0000313" key="7">
    <source>
        <dbReference type="EMBL" id="GIQ87808.1"/>
    </source>
</evidence>
<dbReference type="PANTHER" id="PTHR11680:SF35">
    <property type="entry name" value="SERINE HYDROXYMETHYLTRANSFERASE 1"/>
    <property type="match status" value="1"/>
</dbReference>
<feature type="non-terminal residue" evidence="7">
    <location>
        <position position="301"/>
    </location>
</feature>
<dbReference type="OrthoDB" id="10265628at2759"/>
<dbReference type="EMBL" id="BDIP01003512">
    <property type="protein sequence ID" value="GIQ87808.1"/>
    <property type="molecule type" value="Genomic_DNA"/>
</dbReference>
<reference evidence="7 8" key="1">
    <citation type="journal article" date="2018" name="PLoS ONE">
        <title>The draft genome of Kipferlia bialata reveals reductive genome evolution in fornicate parasites.</title>
        <authorList>
            <person name="Tanifuji G."/>
            <person name="Takabayashi S."/>
            <person name="Kume K."/>
            <person name="Takagi M."/>
            <person name="Nakayama T."/>
            <person name="Kamikawa R."/>
            <person name="Inagaki Y."/>
            <person name="Hashimoto T."/>
        </authorList>
    </citation>
    <scope>NUCLEOTIDE SEQUENCE [LARGE SCALE GENOMIC DNA]</scope>
    <source>
        <strain evidence="7">NY0173</strain>
    </source>
</reference>
<proteinExistence type="inferred from homology"/>
<comment type="similarity">
    <text evidence="2">Belongs to the SHMT family.</text>
</comment>
<dbReference type="InterPro" id="IPR015424">
    <property type="entry name" value="PyrdxlP-dep_Trfase"/>
</dbReference>
<keyword evidence="8" id="KW-1185">Reference proteome</keyword>
<feature type="domain" description="Serine hydroxymethyltransferase-like" evidence="6">
    <location>
        <begin position="3"/>
        <end position="239"/>
    </location>
</feature>
<dbReference type="Proteomes" id="UP000265618">
    <property type="component" value="Unassembled WGS sequence"/>
</dbReference>
<dbReference type="PROSITE" id="PS00096">
    <property type="entry name" value="SHMT"/>
    <property type="match status" value="1"/>
</dbReference>
<dbReference type="GO" id="GO:0005739">
    <property type="term" value="C:mitochondrion"/>
    <property type="evidence" value="ECO:0007669"/>
    <property type="project" value="TreeGrafter"/>
</dbReference>
<dbReference type="Pfam" id="PF00464">
    <property type="entry name" value="SHMT"/>
    <property type="match status" value="1"/>
</dbReference>
<keyword evidence="4" id="KW-0808">Transferase</keyword>
<dbReference type="GO" id="GO:0046653">
    <property type="term" value="P:tetrahydrofolate metabolic process"/>
    <property type="evidence" value="ECO:0007669"/>
    <property type="project" value="TreeGrafter"/>
</dbReference>
<evidence type="ECO:0000256" key="3">
    <source>
        <dbReference type="ARBA" id="ARBA00022563"/>
    </source>
</evidence>
<evidence type="ECO:0000259" key="6">
    <source>
        <dbReference type="Pfam" id="PF00464"/>
    </source>
</evidence>
<gene>
    <name evidence="7" type="ORF">KIPB_009921</name>
</gene>
<dbReference type="GO" id="GO:0030170">
    <property type="term" value="F:pyridoxal phosphate binding"/>
    <property type="evidence" value="ECO:0007669"/>
    <property type="project" value="InterPro"/>
</dbReference>
<dbReference type="SUPFAM" id="SSF53383">
    <property type="entry name" value="PLP-dependent transferases"/>
    <property type="match status" value="1"/>
</dbReference>
<dbReference type="GO" id="GO:0004372">
    <property type="term" value="F:glycine hydroxymethyltransferase activity"/>
    <property type="evidence" value="ECO:0007669"/>
    <property type="project" value="TreeGrafter"/>
</dbReference>
<organism evidence="7 8">
    <name type="scientific">Kipferlia bialata</name>
    <dbReference type="NCBI Taxonomy" id="797122"/>
    <lineage>
        <taxon>Eukaryota</taxon>
        <taxon>Metamonada</taxon>
        <taxon>Carpediemonas-like organisms</taxon>
        <taxon>Kipferlia</taxon>
    </lineage>
</organism>
<dbReference type="GO" id="GO:0019264">
    <property type="term" value="P:glycine biosynthetic process from serine"/>
    <property type="evidence" value="ECO:0007669"/>
    <property type="project" value="TreeGrafter"/>
</dbReference>
<name>A0A9K3GLZ3_9EUKA</name>
<dbReference type="InterPro" id="IPR049943">
    <property type="entry name" value="Ser_HO-MeTrfase-like"/>
</dbReference>
<sequence>CHQDTGLIDYDTLESNAMLFRPKIIIAGASAYPRTIDWERFRAICDKVGALLMVDMAHIAGLVATGEHPSPFPYADVVTTTTHKTLRGPRGGMVFAKKELMPAINGAVFPGLQGGPHNHQIGAVAVALREAQSDDFKAYQQQVVKNSIALGDELSKRGYPLVSGGTDNHLLLVDVKGSRHGVDGARAERVLEYCHLTTNKNSIPGDTSAFIPGGLRLGAPALTTRGLVEEDFVQVGEFIDEGIAITRALQDRFNTKKLKDFKATLAAEGAEAIPEIADLRKRVTDFAKSFPIPGYDTTDFE</sequence>
<evidence type="ECO:0000256" key="1">
    <source>
        <dbReference type="ARBA" id="ARBA00001933"/>
    </source>
</evidence>
<dbReference type="GO" id="GO:0006730">
    <property type="term" value="P:one-carbon metabolic process"/>
    <property type="evidence" value="ECO:0007669"/>
    <property type="project" value="UniProtKB-KW"/>
</dbReference>
<dbReference type="AlphaFoldDB" id="A0A9K3GLZ3"/>
<dbReference type="Gene3D" id="3.90.1150.10">
    <property type="entry name" value="Aspartate Aminotransferase, domain 1"/>
    <property type="match status" value="1"/>
</dbReference>